<evidence type="ECO:0000313" key="2">
    <source>
        <dbReference type="EMBL" id="CAI9590566.1"/>
    </source>
</evidence>
<feature type="compositionally biased region" description="Basic residues" evidence="1">
    <location>
        <begin position="16"/>
        <end position="37"/>
    </location>
</feature>
<keyword evidence="3" id="KW-1185">Reference proteome</keyword>
<dbReference type="Proteomes" id="UP001162483">
    <property type="component" value="Unassembled WGS sequence"/>
</dbReference>
<accession>A0ABN9F4N2</accession>
<reference evidence="2" key="1">
    <citation type="submission" date="2023-05" db="EMBL/GenBank/DDBJ databases">
        <authorList>
            <person name="Stuckert A."/>
        </authorList>
    </citation>
    <scope>NUCLEOTIDE SEQUENCE</scope>
</reference>
<protein>
    <submittedName>
        <fullName evidence="2">Uncharacterized protein</fullName>
    </submittedName>
</protein>
<feature type="region of interest" description="Disordered" evidence="1">
    <location>
        <begin position="1"/>
        <end position="44"/>
    </location>
</feature>
<sequence length="44" mass="4823">MWDLTQRSRTAIPGSTHRRGSGHRAIRRGSGGHRGIRRGSGNRG</sequence>
<feature type="non-terminal residue" evidence="2">
    <location>
        <position position="44"/>
    </location>
</feature>
<proteinExistence type="predicted"/>
<comment type="caution">
    <text evidence="2">The sequence shown here is derived from an EMBL/GenBank/DDBJ whole genome shotgun (WGS) entry which is preliminary data.</text>
</comment>
<organism evidence="2 3">
    <name type="scientific">Staurois parvus</name>
    <dbReference type="NCBI Taxonomy" id="386267"/>
    <lineage>
        <taxon>Eukaryota</taxon>
        <taxon>Metazoa</taxon>
        <taxon>Chordata</taxon>
        <taxon>Craniata</taxon>
        <taxon>Vertebrata</taxon>
        <taxon>Euteleostomi</taxon>
        <taxon>Amphibia</taxon>
        <taxon>Batrachia</taxon>
        <taxon>Anura</taxon>
        <taxon>Neobatrachia</taxon>
        <taxon>Ranoidea</taxon>
        <taxon>Ranidae</taxon>
        <taxon>Staurois</taxon>
    </lineage>
</organism>
<gene>
    <name evidence="2" type="ORF">SPARVUS_LOCUS11061876</name>
</gene>
<dbReference type="EMBL" id="CATNWA010016176">
    <property type="protein sequence ID" value="CAI9590566.1"/>
    <property type="molecule type" value="Genomic_DNA"/>
</dbReference>
<evidence type="ECO:0000256" key="1">
    <source>
        <dbReference type="SAM" id="MobiDB-lite"/>
    </source>
</evidence>
<name>A0ABN9F4N2_9NEOB</name>
<evidence type="ECO:0000313" key="3">
    <source>
        <dbReference type="Proteomes" id="UP001162483"/>
    </source>
</evidence>